<evidence type="ECO:0000313" key="3">
    <source>
        <dbReference type="Proteomes" id="UP000442694"/>
    </source>
</evidence>
<keyword evidence="1" id="KW-0812">Transmembrane</keyword>
<dbReference type="PANTHER" id="PTHR41260:SF1">
    <property type="entry name" value="PROTEIN ECSC"/>
    <property type="match status" value="1"/>
</dbReference>
<accession>A0A833JEZ3</accession>
<dbReference type="AlphaFoldDB" id="A0A833JEZ3"/>
<feature type="transmembrane region" description="Helical" evidence="1">
    <location>
        <begin position="61"/>
        <end position="80"/>
    </location>
</feature>
<dbReference type="Proteomes" id="UP000442694">
    <property type="component" value="Unassembled WGS sequence"/>
</dbReference>
<keyword evidence="1" id="KW-0472">Membrane</keyword>
<name>A0A833JEZ3_9BACT</name>
<dbReference type="EMBL" id="WFLN01000004">
    <property type="protein sequence ID" value="KAB8033465.1"/>
    <property type="molecule type" value="Genomic_DNA"/>
</dbReference>
<dbReference type="InterPro" id="IPR024787">
    <property type="entry name" value="EcsC"/>
</dbReference>
<gene>
    <name evidence="2" type="ORF">GCL57_01825</name>
</gene>
<keyword evidence="1" id="KW-1133">Transmembrane helix</keyword>
<dbReference type="Pfam" id="PF12787">
    <property type="entry name" value="EcsC"/>
    <property type="match status" value="1"/>
</dbReference>
<evidence type="ECO:0000313" key="2">
    <source>
        <dbReference type="EMBL" id="KAB8033465.1"/>
    </source>
</evidence>
<keyword evidence="3" id="KW-1185">Reference proteome</keyword>
<dbReference type="PANTHER" id="PTHR41260">
    <property type="entry name" value="PROTEIN ECSC"/>
    <property type="match status" value="1"/>
</dbReference>
<comment type="caution">
    <text evidence="2">The sequence shown here is derived from an EMBL/GenBank/DDBJ whole genome shotgun (WGS) entry which is preliminary data.</text>
</comment>
<reference evidence="2 3" key="1">
    <citation type="submission" date="2019-10" db="EMBL/GenBank/DDBJ databases">
        <title>New genus of Silvanigrellaceae.</title>
        <authorList>
            <person name="Pitt A."/>
            <person name="Hahn M.W."/>
        </authorList>
    </citation>
    <scope>NUCLEOTIDE SEQUENCE [LARGE SCALE GENOMIC DNA]</scope>
    <source>
        <strain evidence="2 3">33A1-SZDP</strain>
    </source>
</reference>
<organism evidence="2 3">
    <name type="scientific">Fluviispira multicolorata</name>
    <dbReference type="NCBI Taxonomy" id="2654512"/>
    <lineage>
        <taxon>Bacteria</taxon>
        <taxon>Pseudomonadati</taxon>
        <taxon>Bdellovibrionota</taxon>
        <taxon>Oligoflexia</taxon>
        <taxon>Silvanigrellales</taxon>
        <taxon>Silvanigrellaceae</taxon>
        <taxon>Fluviispira</taxon>
    </lineage>
</organism>
<evidence type="ECO:0000256" key="1">
    <source>
        <dbReference type="SAM" id="Phobius"/>
    </source>
</evidence>
<proteinExistence type="predicted"/>
<sequence length="214" mass="22866">MSNKLNESLIMKALDWAYSKAITQSLPGLDSAYSLAEDYLKQKGTRAEQVDSLIRWQNTKAAAFGFASGLGGFVTVPVAIPVNLASVMFVQVRMIAAIAIMNGYDVKDDRVKTMIFACMCGSAGGDILKNVGIDIGSKIFHNVIHKLSLETIQQINKAVGFKLLTKFGEKSAVNIGKAVPLLGAFIGGTFDGVATNLIGEVAKKAFLTVDSENN</sequence>
<dbReference type="RefSeq" id="WP_152211551.1">
    <property type="nucleotide sequence ID" value="NZ_WFLN01000004.1"/>
</dbReference>
<protein>
    <submittedName>
        <fullName evidence="2">EcsC family protein</fullName>
    </submittedName>
</protein>